<comment type="caution">
    <text evidence="1">The sequence shown here is derived from an EMBL/GenBank/DDBJ whole genome shotgun (WGS) entry which is preliminary data.</text>
</comment>
<accession>A0AAP0EHT4</accession>
<name>A0AAP0EHT4_9MAGN</name>
<protein>
    <recommendedName>
        <fullName evidence="3">Reverse transcriptase</fullName>
    </recommendedName>
</protein>
<proteinExistence type="predicted"/>
<evidence type="ECO:0000313" key="1">
    <source>
        <dbReference type="EMBL" id="KAK9093726.1"/>
    </source>
</evidence>
<dbReference type="EMBL" id="JBBNAG010000011">
    <property type="protein sequence ID" value="KAK9093726.1"/>
    <property type="molecule type" value="Genomic_DNA"/>
</dbReference>
<keyword evidence="2" id="KW-1185">Reference proteome</keyword>
<reference evidence="1 2" key="1">
    <citation type="submission" date="2024-01" db="EMBL/GenBank/DDBJ databases">
        <title>Genome assemblies of Stephania.</title>
        <authorList>
            <person name="Yang L."/>
        </authorList>
    </citation>
    <scope>NUCLEOTIDE SEQUENCE [LARGE SCALE GENOMIC DNA]</scope>
    <source>
        <strain evidence="1">JXDWG</strain>
        <tissue evidence="1">Leaf</tissue>
    </source>
</reference>
<gene>
    <name evidence="1" type="ORF">Scep_025195</name>
</gene>
<dbReference type="Proteomes" id="UP001419268">
    <property type="component" value="Unassembled WGS sequence"/>
</dbReference>
<evidence type="ECO:0008006" key="3">
    <source>
        <dbReference type="Google" id="ProtNLM"/>
    </source>
</evidence>
<evidence type="ECO:0000313" key="2">
    <source>
        <dbReference type="Proteomes" id="UP001419268"/>
    </source>
</evidence>
<dbReference type="AlphaFoldDB" id="A0AAP0EHT4"/>
<organism evidence="1 2">
    <name type="scientific">Stephania cephalantha</name>
    <dbReference type="NCBI Taxonomy" id="152367"/>
    <lineage>
        <taxon>Eukaryota</taxon>
        <taxon>Viridiplantae</taxon>
        <taxon>Streptophyta</taxon>
        <taxon>Embryophyta</taxon>
        <taxon>Tracheophyta</taxon>
        <taxon>Spermatophyta</taxon>
        <taxon>Magnoliopsida</taxon>
        <taxon>Ranunculales</taxon>
        <taxon>Menispermaceae</taxon>
        <taxon>Menispermoideae</taxon>
        <taxon>Cissampelideae</taxon>
        <taxon>Stephania</taxon>
    </lineage>
</organism>
<sequence>MLDSVLIASDTVEFAIRRHCKGYVMKLDFSKAYDCVDWQFLEFKVEKETKRTPNNSGSFC</sequence>